<gene>
    <name evidence="1" type="ORF">QFW81_00375</name>
</gene>
<accession>A0ABT6JNW9</accession>
<dbReference type="Gene3D" id="2.30.110.10">
    <property type="entry name" value="Electron Transport, Fmn-binding Protein, Chain A"/>
    <property type="match status" value="1"/>
</dbReference>
<evidence type="ECO:0000313" key="1">
    <source>
        <dbReference type="EMBL" id="MDH5832388.1"/>
    </source>
</evidence>
<dbReference type="RefSeq" id="WP_280576564.1">
    <property type="nucleotide sequence ID" value="NZ_JARXRO010000001.1"/>
</dbReference>
<comment type="caution">
    <text evidence="1">The sequence shown here is derived from an EMBL/GenBank/DDBJ whole genome shotgun (WGS) entry which is preliminary data.</text>
</comment>
<dbReference type="InterPro" id="IPR012349">
    <property type="entry name" value="Split_barrel_FMN-bd"/>
</dbReference>
<dbReference type="PANTHER" id="PTHR35802">
    <property type="entry name" value="PROTEASE SYNTHASE AND SPORULATION PROTEIN PAI 2"/>
    <property type="match status" value="1"/>
</dbReference>
<dbReference type="InterPro" id="IPR007396">
    <property type="entry name" value="TR_PAI2-type"/>
</dbReference>
<protein>
    <submittedName>
        <fullName evidence="1">FMN-binding negative transcriptional regulator</fullName>
    </submittedName>
</protein>
<keyword evidence="2" id="KW-1185">Reference proteome</keyword>
<dbReference type="SUPFAM" id="SSF50475">
    <property type="entry name" value="FMN-binding split barrel"/>
    <property type="match status" value="1"/>
</dbReference>
<dbReference type="PANTHER" id="PTHR35802:SF1">
    <property type="entry name" value="PROTEASE SYNTHASE AND SPORULATION PROTEIN PAI 2"/>
    <property type="match status" value="1"/>
</dbReference>
<organism evidence="1 2">
    <name type="scientific">Luteimonas kalidii</name>
    <dbReference type="NCBI Taxonomy" id="3042025"/>
    <lineage>
        <taxon>Bacteria</taxon>
        <taxon>Pseudomonadati</taxon>
        <taxon>Pseudomonadota</taxon>
        <taxon>Gammaproteobacteria</taxon>
        <taxon>Lysobacterales</taxon>
        <taxon>Lysobacteraceae</taxon>
        <taxon>Luteimonas</taxon>
    </lineage>
</organism>
<evidence type="ECO:0000313" key="2">
    <source>
        <dbReference type="Proteomes" id="UP001156873"/>
    </source>
</evidence>
<dbReference type="EMBL" id="JARXRO010000001">
    <property type="protein sequence ID" value="MDH5832388.1"/>
    <property type="molecule type" value="Genomic_DNA"/>
</dbReference>
<proteinExistence type="predicted"/>
<sequence length="199" mass="22026">MSDDPFQPRDPSDVLALVRACPLAWVIARGGDPAPTPLPLLAECDGDGRISALFGHMARRNPLHAALDAAPQALVLFQGPQAYVPPRLVSKPDWGPTWNYAVARFTTRVEFVPDETDAALRQLAAHLEAGQPDPWTVDRMGPRYAQLKTHIIAFRAHVEHVHATFKLGQDESPDSLAEILAGHPDVILTEWMRRQRPQD</sequence>
<dbReference type="Pfam" id="PF04299">
    <property type="entry name" value="FMN_bind_2"/>
    <property type="match status" value="1"/>
</dbReference>
<dbReference type="Proteomes" id="UP001156873">
    <property type="component" value="Unassembled WGS sequence"/>
</dbReference>
<name>A0ABT6JNW9_9GAMM</name>
<reference evidence="1 2" key="1">
    <citation type="submission" date="2023-04" db="EMBL/GenBank/DDBJ databases">
        <title>Luteimonas sp. M1R5S59.</title>
        <authorList>
            <person name="Sun J.-Q."/>
        </authorList>
    </citation>
    <scope>NUCLEOTIDE SEQUENCE [LARGE SCALE GENOMIC DNA]</scope>
    <source>
        <strain evidence="1 2">M1R5S59</strain>
    </source>
</reference>